<evidence type="ECO:0000259" key="6">
    <source>
        <dbReference type="Pfam" id="PF04542"/>
    </source>
</evidence>
<evidence type="ECO:0000256" key="3">
    <source>
        <dbReference type="ARBA" id="ARBA00023082"/>
    </source>
</evidence>
<keyword evidence="2" id="KW-0805">Transcription regulation</keyword>
<dbReference type="InterPro" id="IPR013324">
    <property type="entry name" value="RNA_pol_sigma_r3/r4-like"/>
</dbReference>
<dbReference type="NCBIfam" id="TIGR02937">
    <property type="entry name" value="sigma70-ECF"/>
    <property type="match status" value="1"/>
</dbReference>
<evidence type="ECO:0000256" key="4">
    <source>
        <dbReference type="ARBA" id="ARBA00023163"/>
    </source>
</evidence>
<dbReference type="InterPro" id="IPR036388">
    <property type="entry name" value="WH-like_DNA-bd_sf"/>
</dbReference>
<dbReference type="InterPro" id="IPR039425">
    <property type="entry name" value="RNA_pol_sigma-70-like"/>
</dbReference>
<dbReference type="Pfam" id="PF04542">
    <property type="entry name" value="Sigma70_r2"/>
    <property type="match status" value="1"/>
</dbReference>
<feature type="domain" description="RNA polymerase sigma factor 70 region 4 type 2" evidence="7">
    <location>
        <begin position="125"/>
        <end position="173"/>
    </location>
</feature>
<dbReference type="InterPro" id="IPR013249">
    <property type="entry name" value="RNA_pol_sigma70_r4_t2"/>
</dbReference>
<dbReference type="Proteomes" id="UP000663400">
    <property type="component" value="Chromosome"/>
</dbReference>
<evidence type="ECO:0000256" key="2">
    <source>
        <dbReference type="ARBA" id="ARBA00023015"/>
    </source>
</evidence>
<keyword evidence="9" id="KW-1185">Reference proteome</keyword>
<protein>
    <submittedName>
        <fullName evidence="8">Sigma-70 family RNA polymerase sigma factor</fullName>
    </submittedName>
</protein>
<evidence type="ECO:0000256" key="5">
    <source>
        <dbReference type="SAM" id="MobiDB-lite"/>
    </source>
</evidence>
<keyword evidence="4" id="KW-0804">Transcription</keyword>
<dbReference type="SUPFAM" id="SSF88659">
    <property type="entry name" value="Sigma3 and sigma4 domains of RNA polymerase sigma factors"/>
    <property type="match status" value="1"/>
</dbReference>
<evidence type="ECO:0000259" key="7">
    <source>
        <dbReference type="Pfam" id="PF08281"/>
    </source>
</evidence>
<dbReference type="InterPro" id="IPR013325">
    <property type="entry name" value="RNA_pol_sigma_r2"/>
</dbReference>
<comment type="similarity">
    <text evidence="1">Belongs to the sigma-70 factor family. ECF subfamily.</text>
</comment>
<feature type="compositionally biased region" description="Basic and acidic residues" evidence="5">
    <location>
        <begin position="1"/>
        <end position="10"/>
    </location>
</feature>
<dbReference type="CDD" id="cd06171">
    <property type="entry name" value="Sigma70_r4"/>
    <property type="match status" value="1"/>
</dbReference>
<dbReference type="InterPro" id="IPR014284">
    <property type="entry name" value="RNA_pol_sigma-70_dom"/>
</dbReference>
<evidence type="ECO:0000313" key="9">
    <source>
        <dbReference type="Proteomes" id="UP000663400"/>
    </source>
</evidence>
<reference evidence="8 9" key="1">
    <citation type="submission" date="2021-02" db="EMBL/GenBank/DDBJ databases">
        <title>Lysobacter arenosi sp. nov., isolated from soil of gangwondo yeongwol, south Korea.</title>
        <authorList>
            <person name="Kim K.R."/>
            <person name="Kim K.H."/>
            <person name="Jeon C.O."/>
        </authorList>
    </citation>
    <scope>NUCLEOTIDE SEQUENCE [LARGE SCALE GENOMIC DNA]</scope>
    <source>
        <strain evidence="8 9">R7</strain>
    </source>
</reference>
<dbReference type="Gene3D" id="1.10.10.10">
    <property type="entry name" value="Winged helix-like DNA-binding domain superfamily/Winged helix DNA-binding domain"/>
    <property type="match status" value="1"/>
</dbReference>
<sequence>MLPSPPREDEPVTSAPAADGDGFDQFLREHQAPLIAFLARRAGDEDAKDIAQEAMVRLMRYRSQPADQLRPLMYRIALNVLNDRGRRDSTRQASAHVSLDQDFLGLASSEPSHDQRIGHEQELALVRAAILQMPERCRQVYLLNRIEGMSYSQIASHCGISVKAVEKHIGKALGLLRLKLKQSGISREDQS</sequence>
<evidence type="ECO:0000256" key="1">
    <source>
        <dbReference type="ARBA" id="ARBA00010641"/>
    </source>
</evidence>
<proteinExistence type="inferred from homology"/>
<dbReference type="EMBL" id="CP071517">
    <property type="protein sequence ID" value="QSX76728.1"/>
    <property type="molecule type" value="Genomic_DNA"/>
</dbReference>
<dbReference type="SUPFAM" id="SSF88946">
    <property type="entry name" value="Sigma2 domain of RNA polymerase sigma factors"/>
    <property type="match status" value="1"/>
</dbReference>
<feature type="domain" description="RNA polymerase sigma-70 region 2" evidence="6">
    <location>
        <begin position="27"/>
        <end position="88"/>
    </location>
</feature>
<dbReference type="PANTHER" id="PTHR43133:SF63">
    <property type="entry name" value="RNA POLYMERASE SIGMA FACTOR FECI-RELATED"/>
    <property type="match status" value="1"/>
</dbReference>
<dbReference type="Pfam" id="PF08281">
    <property type="entry name" value="Sigma70_r4_2"/>
    <property type="match status" value="1"/>
</dbReference>
<gene>
    <name evidence="8" type="ORF">HIV01_007455</name>
</gene>
<evidence type="ECO:0000313" key="8">
    <source>
        <dbReference type="EMBL" id="QSX76728.1"/>
    </source>
</evidence>
<accession>A0ABX7REX7</accession>
<feature type="region of interest" description="Disordered" evidence="5">
    <location>
        <begin position="1"/>
        <end position="22"/>
    </location>
</feature>
<dbReference type="InterPro" id="IPR007627">
    <property type="entry name" value="RNA_pol_sigma70_r2"/>
</dbReference>
<dbReference type="PANTHER" id="PTHR43133">
    <property type="entry name" value="RNA POLYMERASE ECF-TYPE SIGMA FACTO"/>
    <property type="match status" value="1"/>
</dbReference>
<dbReference type="Gene3D" id="1.10.1740.10">
    <property type="match status" value="1"/>
</dbReference>
<organism evidence="8 9">
    <name type="scientific">Lysobacter arenosi</name>
    <dbReference type="NCBI Taxonomy" id="2795387"/>
    <lineage>
        <taxon>Bacteria</taxon>
        <taxon>Pseudomonadati</taxon>
        <taxon>Pseudomonadota</taxon>
        <taxon>Gammaproteobacteria</taxon>
        <taxon>Lysobacterales</taxon>
        <taxon>Lysobacteraceae</taxon>
        <taxon>Lysobacter</taxon>
    </lineage>
</organism>
<name>A0ABX7REX7_9GAMM</name>
<keyword evidence="3" id="KW-0731">Sigma factor</keyword>